<dbReference type="InterPro" id="IPR008894">
    <property type="entry name" value="QdtA_cupin_dom"/>
</dbReference>
<evidence type="ECO:0000313" key="3">
    <source>
        <dbReference type="Proteomes" id="UP001209317"/>
    </source>
</evidence>
<dbReference type="InterPro" id="IPR011051">
    <property type="entry name" value="RmlC_Cupin_sf"/>
</dbReference>
<evidence type="ECO:0000259" key="1">
    <source>
        <dbReference type="Pfam" id="PF05523"/>
    </source>
</evidence>
<gene>
    <name evidence="2" type="ORF">OD355_08825</name>
</gene>
<name>A0AAE3LN63_9BACT</name>
<keyword evidence="3" id="KW-1185">Reference proteome</keyword>
<proteinExistence type="predicted"/>
<evidence type="ECO:0000313" key="2">
    <source>
        <dbReference type="EMBL" id="MCU7694616.1"/>
    </source>
</evidence>
<dbReference type="Pfam" id="PF05523">
    <property type="entry name" value="FdtA"/>
    <property type="match status" value="1"/>
</dbReference>
<reference evidence="2" key="1">
    <citation type="submission" date="2022-10" db="EMBL/GenBank/DDBJ databases">
        <authorList>
            <person name="Kim H.S."/>
            <person name="Kim J.-S."/>
            <person name="Suh M.K."/>
            <person name="Eom M.K."/>
            <person name="Lee J.-S."/>
        </authorList>
    </citation>
    <scope>NUCLEOTIDE SEQUENCE</scope>
    <source>
        <strain evidence="2">LIP-5</strain>
    </source>
</reference>
<dbReference type="InterPro" id="IPR014710">
    <property type="entry name" value="RmlC-like_jellyroll"/>
</dbReference>
<dbReference type="RefSeq" id="WP_263038102.1">
    <property type="nucleotide sequence ID" value="NZ_JAOTPL010000011.1"/>
</dbReference>
<protein>
    <submittedName>
        <fullName evidence="2">WxcM-like domain-containing protein</fullName>
    </submittedName>
</protein>
<feature type="domain" description="Sugar 3,4-ketoisomerase QdtA cupin" evidence="1">
    <location>
        <begin position="19"/>
        <end position="129"/>
    </location>
</feature>
<dbReference type="EMBL" id="JAOTPL010000011">
    <property type="protein sequence ID" value="MCU7694616.1"/>
    <property type="molecule type" value="Genomic_DNA"/>
</dbReference>
<sequence>MRGLDDEEIMQPELIKGGIYKDERGSLKYNNDFDAAAIKRFYIIENRDTDFVRGWQGHEIEQRWFSAVSGSFSIKLMAIDNWQQPAKDLPQRNFTIHAGELDILYCPPGYVSAIQALEPGSRLLVMADYLLNVTKDEHRYPLEYFVSNDQQSAISS</sequence>
<dbReference type="Gene3D" id="2.60.120.10">
    <property type="entry name" value="Jelly Rolls"/>
    <property type="match status" value="1"/>
</dbReference>
<accession>A0AAE3LN63</accession>
<dbReference type="SUPFAM" id="SSF51182">
    <property type="entry name" value="RmlC-like cupins"/>
    <property type="match status" value="1"/>
</dbReference>
<dbReference type="Proteomes" id="UP001209317">
    <property type="component" value="Unassembled WGS sequence"/>
</dbReference>
<dbReference type="AlphaFoldDB" id="A0AAE3LN63"/>
<organism evidence="2 3">
    <name type="scientific">Haoranjiania flava</name>
    <dbReference type="NCBI Taxonomy" id="1856322"/>
    <lineage>
        <taxon>Bacteria</taxon>
        <taxon>Pseudomonadati</taxon>
        <taxon>Bacteroidota</taxon>
        <taxon>Chitinophagia</taxon>
        <taxon>Chitinophagales</taxon>
        <taxon>Chitinophagaceae</taxon>
        <taxon>Haoranjiania</taxon>
    </lineage>
</organism>
<comment type="caution">
    <text evidence="2">The sequence shown here is derived from an EMBL/GenBank/DDBJ whole genome shotgun (WGS) entry which is preliminary data.</text>
</comment>